<keyword evidence="8" id="KW-0282">Flagellum</keyword>
<evidence type="ECO:0000256" key="4">
    <source>
        <dbReference type="ARBA" id="ARBA00023143"/>
    </source>
</evidence>
<organism evidence="8 9">
    <name type="scientific">Halobacillus salinarum</name>
    <dbReference type="NCBI Taxonomy" id="2932257"/>
    <lineage>
        <taxon>Bacteria</taxon>
        <taxon>Bacillati</taxon>
        <taxon>Bacillota</taxon>
        <taxon>Bacilli</taxon>
        <taxon>Bacillales</taxon>
        <taxon>Bacillaceae</taxon>
        <taxon>Halobacillus</taxon>
    </lineage>
</organism>
<gene>
    <name evidence="8" type="ORF">MUN89_07325</name>
</gene>
<evidence type="ECO:0000256" key="1">
    <source>
        <dbReference type="ARBA" id="ARBA00009764"/>
    </source>
</evidence>
<evidence type="ECO:0000313" key="9">
    <source>
        <dbReference type="Proteomes" id="UP000831787"/>
    </source>
</evidence>
<reference evidence="8 9" key="1">
    <citation type="submission" date="2022-04" db="EMBL/GenBank/DDBJ databases">
        <title>Halobacillus sp. isolated from saltern.</title>
        <authorList>
            <person name="Won M."/>
            <person name="Lee C.-M."/>
            <person name="Woen H.-Y."/>
            <person name="Kwon S.-W."/>
        </authorList>
    </citation>
    <scope>NUCLEOTIDE SEQUENCE [LARGE SCALE GENOMIC DNA]</scope>
    <source>
        <strain evidence="8 9">SSBR10-3</strain>
    </source>
</reference>
<accession>A0ABY4ENK9</accession>
<dbReference type="InterPro" id="IPR003481">
    <property type="entry name" value="FliD_N"/>
</dbReference>
<keyword evidence="9" id="KW-1185">Reference proteome</keyword>
<dbReference type="Proteomes" id="UP000831787">
    <property type="component" value="Chromosome"/>
</dbReference>
<feature type="domain" description="Flagellar hook-associated protein 2 N-terminal" evidence="6">
    <location>
        <begin position="11"/>
        <end position="105"/>
    </location>
</feature>
<dbReference type="InterPro" id="IPR010809">
    <property type="entry name" value="FliD_C"/>
</dbReference>
<dbReference type="PANTHER" id="PTHR30288">
    <property type="entry name" value="FLAGELLAR CAP/ASSEMBLY PROTEIN FLID"/>
    <property type="match status" value="1"/>
</dbReference>
<dbReference type="InterPro" id="IPR040026">
    <property type="entry name" value="FliD"/>
</dbReference>
<dbReference type="Pfam" id="PF07195">
    <property type="entry name" value="FliD_C"/>
    <property type="match status" value="1"/>
</dbReference>
<dbReference type="NCBIfam" id="NF005833">
    <property type="entry name" value="PRK07737.1"/>
    <property type="match status" value="1"/>
</dbReference>
<dbReference type="RefSeq" id="WP_244712565.1">
    <property type="nucleotide sequence ID" value="NZ_CP095073.1"/>
</dbReference>
<feature type="domain" description="Flagellar hook-associated protein 2 C-terminal" evidence="7">
    <location>
        <begin position="247"/>
        <end position="506"/>
    </location>
</feature>
<comment type="subcellular location">
    <subcellularLocation>
        <location evidence="5">Secreted</location>
    </subcellularLocation>
    <subcellularLocation>
        <location evidence="5">Bacterial flagellum</location>
    </subcellularLocation>
</comment>
<comment type="function">
    <text evidence="5">Required for morphogenesis and for the elongation of the flagellar filament by facilitating polymerization of the flagellin monomers at the tip of growing filament. Forms a capping structure, which prevents flagellin subunits (transported through the central channel of the flagellum) from leaking out without polymerization at the distal end.</text>
</comment>
<sequence>MNDMRVGGLASGMNTDEIIDKLMKAERIPLDKMEQDKKWMTWQRDSYRDVNKQLLELDNMMLDMKLERTYNTKTTSSPSSAISATATASAGNGNYNVQVKELASAAYNLSETSLSNDPNDKIDPTKPLSSQAGKFANAIETGTITIETYGEDGPTSLNVDVTMDKSLNDILGEINDSDVGVRAFYDQSADKVMIERTETGNFNTDDSRFLGAEIGFNGSTAGFLSNTLGLKNGDNSSGTWKLNEKGGTDATFVYNHDLEIKTHDNHYSINGVDFQFNSVMDSPVNVNVSNDVDAAVDSITKFVDKYNKIIEDLNGKIDEKRYRDYQPLTDKQKEDMEDKEIELWNDKAKSGLLKSDGVIRNGLFEMRQNWYGKVETGGEYTQLSQIGIETSANYLDKGKLLINEEDLREALRNDPDAVHKLFASDGEGANQQGIVRKLEESIATTMKNIEQKAGKASSTEETYMLGRQLKDMDDRIDQFEDRLTDIEDRYWSQFGAMEKAIQKLNSQSSYLMQNFSQ</sequence>
<dbReference type="Pfam" id="PF02465">
    <property type="entry name" value="FliD_N"/>
    <property type="match status" value="1"/>
</dbReference>
<evidence type="ECO:0000259" key="6">
    <source>
        <dbReference type="Pfam" id="PF02465"/>
    </source>
</evidence>
<name>A0ABY4ENK9_9BACI</name>
<keyword evidence="4 5" id="KW-0975">Bacterial flagellum</keyword>
<protein>
    <recommendedName>
        <fullName evidence="5">Flagellar hook-associated protein 2</fullName>
        <shortName evidence="5">HAP2</shortName>
    </recommendedName>
    <alternativeName>
        <fullName evidence="5">Flagellar cap protein</fullName>
    </alternativeName>
</protein>
<keyword evidence="8" id="KW-0966">Cell projection</keyword>
<evidence type="ECO:0000256" key="5">
    <source>
        <dbReference type="RuleBase" id="RU362066"/>
    </source>
</evidence>
<proteinExistence type="inferred from homology"/>
<keyword evidence="8" id="KW-0969">Cilium</keyword>
<keyword evidence="3" id="KW-0175">Coiled coil</keyword>
<evidence type="ECO:0000256" key="2">
    <source>
        <dbReference type="ARBA" id="ARBA00011255"/>
    </source>
</evidence>
<comment type="similarity">
    <text evidence="1 5">Belongs to the FliD family.</text>
</comment>
<dbReference type="EMBL" id="CP095073">
    <property type="protein sequence ID" value="UOQ45733.1"/>
    <property type="molecule type" value="Genomic_DNA"/>
</dbReference>
<evidence type="ECO:0000256" key="3">
    <source>
        <dbReference type="ARBA" id="ARBA00023054"/>
    </source>
</evidence>
<keyword evidence="5" id="KW-0964">Secreted</keyword>
<comment type="subunit">
    <text evidence="2 5">Homopentamer.</text>
</comment>
<evidence type="ECO:0000313" key="8">
    <source>
        <dbReference type="EMBL" id="UOQ45733.1"/>
    </source>
</evidence>
<evidence type="ECO:0000259" key="7">
    <source>
        <dbReference type="Pfam" id="PF07195"/>
    </source>
</evidence>
<dbReference type="PANTHER" id="PTHR30288:SF0">
    <property type="entry name" value="FLAGELLAR HOOK-ASSOCIATED PROTEIN 2"/>
    <property type="match status" value="1"/>
</dbReference>